<evidence type="ECO:0000256" key="10">
    <source>
        <dbReference type="ARBA" id="ARBA00022741"/>
    </source>
</evidence>
<sequence>MHKKTKINETMTISGRIQSGVGKGSFFTSLDWVVQQCEDKLGYAPFPGTLNIRVRDEDVPKLQHFLAKTDAELVPEDRSFCAAPVKKVMIKGVPAAVVLPTEDVRIHEDRILEIISPHSFKQSFGLHDGDQISIIGKTTIIKK</sequence>
<dbReference type="EMBL" id="AP021879">
    <property type="protein sequence ID" value="BBO90863.1"/>
    <property type="molecule type" value="Genomic_DNA"/>
</dbReference>
<keyword evidence="19" id="KW-1185">Reference proteome</keyword>
<dbReference type="InterPro" id="IPR023602">
    <property type="entry name" value="Riboflavin_kinase_CTP-dep"/>
</dbReference>
<dbReference type="Gene3D" id="2.40.30.30">
    <property type="entry name" value="Riboflavin kinase-like"/>
    <property type="match status" value="1"/>
</dbReference>
<evidence type="ECO:0000256" key="6">
    <source>
        <dbReference type="ARBA" id="ARBA00022630"/>
    </source>
</evidence>
<dbReference type="RefSeq" id="WP_162459042.1">
    <property type="nucleotide sequence ID" value="NZ_AP021879.1"/>
</dbReference>
<protein>
    <recommendedName>
        <fullName evidence="5">Riboflavin kinase</fullName>
        <ecNumber evidence="4">2.7.1.161</ecNumber>
    </recommendedName>
    <alternativeName>
        <fullName evidence="14">CTP-dependent riboflavin kinase</fullName>
    </alternativeName>
    <alternativeName>
        <fullName evidence="15">CTP:riboflavin 5'-phosphotransferase</fullName>
    </alternativeName>
    <alternativeName>
        <fullName evidence="13">Flavokinase</fullName>
    </alternativeName>
</protein>
<dbReference type="AlphaFoldDB" id="A0A5K8ADV3"/>
<evidence type="ECO:0000256" key="11">
    <source>
        <dbReference type="ARBA" id="ARBA00022777"/>
    </source>
</evidence>
<keyword evidence="9" id="KW-0479">Metal-binding</keyword>
<evidence type="ECO:0000256" key="14">
    <source>
        <dbReference type="ARBA" id="ARBA00030544"/>
    </source>
</evidence>
<keyword evidence="7" id="KW-0288">FMN</keyword>
<dbReference type="PANTHER" id="PTHR40706">
    <property type="entry name" value="RIBOFLAVIN KINASE"/>
    <property type="match status" value="1"/>
</dbReference>
<name>A0A5K8ADV3_9BACT</name>
<comment type="catalytic activity">
    <reaction evidence="16">
        <text>riboflavin + CTP = CDP + FMN + H(+)</text>
        <dbReference type="Rhea" id="RHEA:25021"/>
        <dbReference type="ChEBI" id="CHEBI:15378"/>
        <dbReference type="ChEBI" id="CHEBI:37563"/>
        <dbReference type="ChEBI" id="CHEBI:57986"/>
        <dbReference type="ChEBI" id="CHEBI:58069"/>
        <dbReference type="ChEBI" id="CHEBI:58210"/>
        <dbReference type="EC" id="2.7.1.161"/>
    </reaction>
</comment>
<evidence type="ECO:0000256" key="9">
    <source>
        <dbReference type="ARBA" id="ARBA00022723"/>
    </source>
</evidence>
<dbReference type="GO" id="GO:0008531">
    <property type="term" value="F:riboflavin kinase activity"/>
    <property type="evidence" value="ECO:0007669"/>
    <property type="project" value="InterPro"/>
</dbReference>
<dbReference type="InterPro" id="IPR039063">
    <property type="entry name" value="RibK_CTP-dep"/>
</dbReference>
<comment type="cofactor">
    <cofactor evidence="1">
        <name>Mg(2+)</name>
        <dbReference type="ChEBI" id="CHEBI:18420"/>
    </cofactor>
</comment>
<dbReference type="InterPro" id="IPR023465">
    <property type="entry name" value="Riboflavin_kinase_dom_sf"/>
</dbReference>
<evidence type="ECO:0000256" key="8">
    <source>
        <dbReference type="ARBA" id="ARBA00022679"/>
    </source>
</evidence>
<evidence type="ECO:0000256" key="1">
    <source>
        <dbReference type="ARBA" id="ARBA00001946"/>
    </source>
</evidence>
<dbReference type="Pfam" id="PF01982">
    <property type="entry name" value="CTP-dep_RFKase"/>
    <property type="match status" value="1"/>
</dbReference>
<evidence type="ECO:0000256" key="4">
    <source>
        <dbReference type="ARBA" id="ARBA00011987"/>
    </source>
</evidence>
<evidence type="ECO:0000256" key="13">
    <source>
        <dbReference type="ARBA" id="ARBA00029789"/>
    </source>
</evidence>
<evidence type="ECO:0000256" key="7">
    <source>
        <dbReference type="ARBA" id="ARBA00022643"/>
    </source>
</evidence>
<evidence type="ECO:0000259" key="17">
    <source>
        <dbReference type="Pfam" id="PF01982"/>
    </source>
</evidence>
<comment type="similarity">
    <text evidence="3">Belongs to the archaeal riboflavin kinase family.</text>
</comment>
<dbReference type="GO" id="GO:0000166">
    <property type="term" value="F:nucleotide binding"/>
    <property type="evidence" value="ECO:0007669"/>
    <property type="project" value="UniProtKB-KW"/>
</dbReference>
<feature type="domain" description="Riboflavin kinase" evidence="17">
    <location>
        <begin position="18"/>
        <end position="134"/>
    </location>
</feature>
<evidence type="ECO:0000256" key="2">
    <source>
        <dbReference type="ARBA" id="ARBA00005219"/>
    </source>
</evidence>
<evidence type="ECO:0000313" key="19">
    <source>
        <dbReference type="Proteomes" id="UP000422108"/>
    </source>
</evidence>
<comment type="pathway">
    <text evidence="2">Cofactor biosynthesis; FMN biosynthesis; FMN from riboflavin (CTP route): step 1/1.</text>
</comment>
<organism evidence="18 19">
    <name type="scientific">Desulfosarcina ovata subsp. ovata</name>
    <dbReference type="NCBI Taxonomy" id="2752305"/>
    <lineage>
        <taxon>Bacteria</taxon>
        <taxon>Pseudomonadati</taxon>
        <taxon>Thermodesulfobacteriota</taxon>
        <taxon>Desulfobacteria</taxon>
        <taxon>Desulfobacterales</taxon>
        <taxon>Desulfosarcinaceae</taxon>
        <taxon>Desulfosarcina</taxon>
    </lineage>
</organism>
<keyword evidence="10" id="KW-0547">Nucleotide-binding</keyword>
<gene>
    <name evidence="18" type="ORF">DSCOOX_40430</name>
</gene>
<accession>A0A5K8ADV3</accession>
<dbReference type="UniPathway" id="UPA00276">
    <property type="reaction ID" value="UER00929"/>
</dbReference>
<dbReference type="GO" id="GO:0009231">
    <property type="term" value="P:riboflavin biosynthetic process"/>
    <property type="evidence" value="ECO:0007669"/>
    <property type="project" value="InterPro"/>
</dbReference>
<dbReference type="GO" id="GO:0046872">
    <property type="term" value="F:metal ion binding"/>
    <property type="evidence" value="ECO:0007669"/>
    <property type="project" value="UniProtKB-KW"/>
</dbReference>
<keyword evidence="8" id="KW-0808">Transferase</keyword>
<keyword evidence="12" id="KW-0460">Magnesium</keyword>
<evidence type="ECO:0000256" key="12">
    <source>
        <dbReference type="ARBA" id="ARBA00022842"/>
    </source>
</evidence>
<dbReference type="EC" id="2.7.1.161" evidence="4"/>
<dbReference type="PANTHER" id="PTHR40706:SF1">
    <property type="entry name" value="RIBOFLAVIN KINASE"/>
    <property type="match status" value="1"/>
</dbReference>
<evidence type="ECO:0000256" key="15">
    <source>
        <dbReference type="ARBA" id="ARBA00033116"/>
    </source>
</evidence>
<evidence type="ECO:0000256" key="5">
    <source>
        <dbReference type="ARBA" id="ARBA00017394"/>
    </source>
</evidence>
<dbReference type="SUPFAM" id="SSF82114">
    <property type="entry name" value="Riboflavin kinase-like"/>
    <property type="match status" value="1"/>
</dbReference>
<evidence type="ECO:0000256" key="3">
    <source>
        <dbReference type="ARBA" id="ARBA00006428"/>
    </source>
</evidence>
<dbReference type="Proteomes" id="UP000422108">
    <property type="component" value="Chromosome"/>
</dbReference>
<keyword evidence="11" id="KW-0418">Kinase</keyword>
<keyword evidence="6" id="KW-0285">Flavoprotein</keyword>
<reference evidence="18 19" key="1">
    <citation type="submission" date="2019-11" db="EMBL/GenBank/DDBJ databases">
        <title>Comparative genomics of hydrocarbon-degrading Desulfosarcina strains.</title>
        <authorList>
            <person name="Watanabe M."/>
            <person name="Kojima H."/>
            <person name="Fukui M."/>
        </authorList>
    </citation>
    <scope>NUCLEOTIDE SEQUENCE [LARGE SCALE GENOMIC DNA]</scope>
    <source>
        <strain evidence="19">oXyS1</strain>
    </source>
</reference>
<proteinExistence type="inferred from homology"/>
<evidence type="ECO:0000256" key="16">
    <source>
        <dbReference type="ARBA" id="ARBA00047857"/>
    </source>
</evidence>
<evidence type="ECO:0000313" key="18">
    <source>
        <dbReference type="EMBL" id="BBO90863.1"/>
    </source>
</evidence>
<dbReference type="GO" id="GO:0009398">
    <property type="term" value="P:FMN biosynthetic process"/>
    <property type="evidence" value="ECO:0007669"/>
    <property type="project" value="UniProtKB-UniPathway"/>
</dbReference>